<dbReference type="Proteomes" id="UP000033358">
    <property type="component" value="Unassembled WGS sequence"/>
</dbReference>
<dbReference type="InterPro" id="IPR003775">
    <property type="entry name" value="Flagellar_assembly_factor_FliW"/>
</dbReference>
<dbReference type="Pfam" id="PF02623">
    <property type="entry name" value="FliW"/>
    <property type="match status" value="1"/>
</dbReference>
<keyword evidence="5" id="KW-1185">Reference proteome</keyword>
<protein>
    <submittedName>
        <fullName evidence="4">Flagellar assembly factor FliW</fullName>
    </submittedName>
</protein>
<dbReference type="GO" id="GO:0006417">
    <property type="term" value="P:regulation of translation"/>
    <property type="evidence" value="ECO:0007669"/>
    <property type="project" value="UniProtKB-KW"/>
</dbReference>
<keyword evidence="1" id="KW-0963">Cytoplasm</keyword>
<name>A0A0F5MP85_9RICK</name>
<accession>A0A0F5MP85</accession>
<dbReference type="PANTHER" id="PTHR39190:SF1">
    <property type="entry name" value="FLAGELLAR ASSEMBLY FACTOR FLIW"/>
    <property type="match status" value="1"/>
</dbReference>
<keyword evidence="4" id="KW-0966">Cell projection</keyword>
<dbReference type="Gene3D" id="2.30.290.10">
    <property type="entry name" value="BH3618-like"/>
    <property type="match status" value="1"/>
</dbReference>
<dbReference type="AlphaFoldDB" id="A0A0F5MP85"/>
<evidence type="ECO:0000313" key="4">
    <source>
        <dbReference type="EMBL" id="KKB96374.1"/>
    </source>
</evidence>
<proteinExistence type="predicted"/>
<comment type="caution">
    <text evidence="4">The sequence shown here is derived from an EMBL/GenBank/DDBJ whole genome shotgun (WGS) entry which is preliminary data.</text>
</comment>
<dbReference type="SUPFAM" id="SSF141457">
    <property type="entry name" value="BH3618-like"/>
    <property type="match status" value="1"/>
</dbReference>
<dbReference type="EMBL" id="JYHA01000087">
    <property type="protein sequence ID" value="KKB96374.1"/>
    <property type="molecule type" value="Genomic_DNA"/>
</dbReference>
<keyword evidence="3" id="KW-0810">Translation regulation</keyword>
<reference evidence="4 5" key="1">
    <citation type="submission" date="2015-02" db="EMBL/GenBank/DDBJ databases">
        <title>Single cell genomics of a rare environmental alphaproteobacterium provides unique insights into Rickettsiaceae evolution.</title>
        <authorList>
            <person name="Martijn J."/>
            <person name="Schulz F."/>
            <person name="Zaremba-Niedzwiedzka K."/>
            <person name="Viklund J."/>
            <person name="Stepanauskas R."/>
            <person name="Andersson S.G.E."/>
            <person name="Horn M."/>
            <person name="Guy L."/>
            <person name="Ettema T.J.G."/>
        </authorList>
    </citation>
    <scope>NUCLEOTIDE SEQUENCE [LARGE SCALE GENOMIC DNA]</scope>
    <source>
        <strain evidence="4 5">SCGC AAA041-L04</strain>
    </source>
</reference>
<keyword evidence="4" id="KW-0969">Cilium</keyword>
<dbReference type="GO" id="GO:0044780">
    <property type="term" value="P:bacterial-type flagellum assembly"/>
    <property type="evidence" value="ECO:0007669"/>
    <property type="project" value="InterPro"/>
</dbReference>
<dbReference type="PANTHER" id="PTHR39190">
    <property type="entry name" value="FLAGELLAR ASSEMBLY FACTOR FLIW"/>
    <property type="match status" value="1"/>
</dbReference>
<sequence length="171" mass="19458">MRNIISADIVIDRIIACEENDKKQIMSRFGLIKIDLSKTILFNNGLLGMVDKMSFCLANFPQNTYGNFKVLQSTEDDNLSFIILPLGSIEEASHYINEVDLLEAINYLNIEKENVSILLITSVHQKIDEEGNKFSQISVNMKAPLIIDSLNFTGVQHVFYNDIYKTQHIIT</sequence>
<keyword evidence="4" id="KW-0282">Flagellum</keyword>
<dbReference type="InterPro" id="IPR024046">
    <property type="entry name" value="Flagellar_assmbl_FliW_dom_sf"/>
</dbReference>
<organism evidence="4 5">
    <name type="scientific">Candidatus Arcanibacter lacustris</name>
    <dbReference type="NCBI Taxonomy" id="1607817"/>
    <lineage>
        <taxon>Bacteria</taxon>
        <taxon>Pseudomonadati</taxon>
        <taxon>Pseudomonadota</taxon>
        <taxon>Alphaproteobacteria</taxon>
        <taxon>Rickettsiales</taxon>
        <taxon>Candidatus Arcanibacter</taxon>
    </lineage>
</organism>
<evidence type="ECO:0000256" key="1">
    <source>
        <dbReference type="ARBA" id="ARBA00022490"/>
    </source>
</evidence>
<evidence type="ECO:0000256" key="2">
    <source>
        <dbReference type="ARBA" id="ARBA00022795"/>
    </source>
</evidence>
<gene>
    <name evidence="4" type="primary">fliW</name>
    <name evidence="4" type="ORF">SZ25_00524</name>
</gene>
<keyword evidence="2" id="KW-1005">Bacterial flagellum biogenesis</keyword>
<evidence type="ECO:0000256" key="3">
    <source>
        <dbReference type="ARBA" id="ARBA00022845"/>
    </source>
</evidence>
<evidence type="ECO:0000313" key="5">
    <source>
        <dbReference type="Proteomes" id="UP000033358"/>
    </source>
</evidence>